<reference evidence="2" key="1">
    <citation type="submission" date="2022-05" db="EMBL/GenBank/DDBJ databases">
        <authorList>
            <person name="Okamura Y."/>
        </authorList>
    </citation>
    <scope>NUCLEOTIDE SEQUENCE</scope>
</reference>
<dbReference type="SMART" id="SM00355">
    <property type="entry name" value="ZnF_C2H2"/>
    <property type="match status" value="2"/>
</dbReference>
<dbReference type="Proteomes" id="UP001152562">
    <property type="component" value="Unassembled WGS sequence"/>
</dbReference>
<name>A0A9P0TGU6_PIEBR</name>
<proteinExistence type="predicted"/>
<evidence type="ECO:0000313" key="3">
    <source>
        <dbReference type="Proteomes" id="UP001152562"/>
    </source>
</evidence>
<dbReference type="EMBL" id="CALOZG010000021">
    <property type="protein sequence ID" value="CAH4032005.1"/>
    <property type="molecule type" value="Genomic_DNA"/>
</dbReference>
<evidence type="ECO:0000259" key="1">
    <source>
        <dbReference type="PROSITE" id="PS00028"/>
    </source>
</evidence>
<keyword evidence="3" id="KW-1185">Reference proteome</keyword>
<evidence type="ECO:0000313" key="2">
    <source>
        <dbReference type="EMBL" id="CAH4032005.1"/>
    </source>
</evidence>
<feature type="domain" description="C2H2-type" evidence="1">
    <location>
        <begin position="196"/>
        <end position="217"/>
    </location>
</feature>
<dbReference type="PROSITE" id="PS00028">
    <property type="entry name" value="ZINC_FINGER_C2H2_1"/>
    <property type="match status" value="1"/>
</dbReference>
<dbReference type="AlphaFoldDB" id="A0A9P0TGU6"/>
<gene>
    <name evidence="2" type="ORF">PIBRA_LOCUS8451</name>
</gene>
<accession>A0A9P0TGU6</accession>
<protein>
    <recommendedName>
        <fullName evidence="1">C2H2-type domain-containing protein</fullName>
    </recommendedName>
</protein>
<organism evidence="2 3">
    <name type="scientific">Pieris brassicae</name>
    <name type="common">White butterfly</name>
    <name type="synonym">Large white butterfly</name>
    <dbReference type="NCBI Taxonomy" id="7116"/>
    <lineage>
        <taxon>Eukaryota</taxon>
        <taxon>Metazoa</taxon>
        <taxon>Ecdysozoa</taxon>
        <taxon>Arthropoda</taxon>
        <taxon>Hexapoda</taxon>
        <taxon>Insecta</taxon>
        <taxon>Pterygota</taxon>
        <taxon>Neoptera</taxon>
        <taxon>Endopterygota</taxon>
        <taxon>Lepidoptera</taxon>
        <taxon>Glossata</taxon>
        <taxon>Ditrysia</taxon>
        <taxon>Papilionoidea</taxon>
        <taxon>Pieridae</taxon>
        <taxon>Pierinae</taxon>
        <taxon>Pieris</taxon>
    </lineage>
</organism>
<sequence>MSDEQGTSQEALSQFKDGSNLEIVEIQCEKDLQEETPVVYDENSDYQNVSCMQIVDESGKSNVLDLLNMTLIKCYTAEGESYRLVSSNSECDDSETVTCILSNEEDDQEQFVVVDENNIYLQAEYAENEENPKTETVNQQPSPQWILEKAKAYQQSKTLLASLQRRQRKGRRRKGELPPAHELLTSPTFKLYLYSCKMCNFKCNAIKELQAHRAAEHIGGNSYRGRNSTIALQCPKCPYRAHTHGQLSKHISQSHVKRETSVTYSEAINLDTDEVNAADVLVCGACGRTYEICKIIFVLSAQNQCCDRGEHSLLSMAPIKFGLFKARSREQQEQPSTENLLQSTHSINQAGTPESPIPSTSKGLVEDLSPLDFAVLNLDDDDDMNYRHFHNPSLTSTSTLDEIHIYDEPATHIDASTSNDAHSSQLDINSSQFDINSSQFDIDSSQYDINYDASEFDASSIAPSEDLSVYCAMMKKPKKSRSKEQQLRDIDMWQASNIDVMQNLLNRSGTLDEQIKWEAIATARGLCTLTDSCTCDDCTGAKYLAGITEGDGGLGTAPLFNAINVGCQIQ</sequence>
<dbReference type="InterPro" id="IPR013087">
    <property type="entry name" value="Znf_C2H2_type"/>
</dbReference>
<dbReference type="Gene3D" id="3.30.160.60">
    <property type="entry name" value="Classic Zinc Finger"/>
    <property type="match status" value="1"/>
</dbReference>
<comment type="caution">
    <text evidence="2">The sequence shown here is derived from an EMBL/GenBank/DDBJ whole genome shotgun (WGS) entry which is preliminary data.</text>
</comment>